<gene>
    <name evidence="2" type="ORF">MILUP08_41099</name>
</gene>
<feature type="region of interest" description="Disordered" evidence="1">
    <location>
        <begin position="1"/>
        <end position="21"/>
    </location>
</feature>
<proteinExistence type="predicted"/>
<dbReference type="AlphaFoldDB" id="I0KX89"/>
<dbReference type="Proteomes" id="UP000003448">
    <property type="component" value="Unassembled WGS sequence"/>
</dbReference>
<accession>I0KX89</accession>
<evidence type="ECO:0000313" key="3">
    <source>
        <dbReference type="Proteomes" id="UP000003448"/>
    </source>
</evidence>
<comment type="caution">
    <text evidence="2">The sequence shown here is derived from an EMBL/GenBank/DDBJ whole genome shotgun (WGS) entry which is preliminary data.</text>
</comment>
<reference evidence="3" key="1">
    <citation type="journal article" date="2012" name="J. Bacteriol.">
        <title>Genome Sequence of Micromonospora lupini Lupac 08, Isolated from Root Nodules of Lupinus angustifolius.</title>
        <authorList>
            <person name="Alonso-Vega P."/>
            <person name="Normand P."/>
            <person name="Bacigalupe R."/>
            <person name="Pujic P."/>
            <person name="Lajus A."/>
            <person name="Vallenet D."/>
            <person name="Carro L."/>
            <person name="Coll P."/>
            <person name="Trujillo M.E."/>
        </authorList>
    </citation>
    <scope>NUCLEOTIDE SEQUENCE [LARGE SCALE GENOMIC DNA]</scope>
    <source>
        <strain evidence="3">Lupac 08</strain>
    </source>
</reference>
<protein>
    <submittedName>
        <fullName evidence="2">Uncharacterized protein</fullName>
    </submittedName>
</protein>
<name>I0KX89_9ACTN</name>
<evidence type="ECO:0000256" key="1">
    <source>
        <dbReference type="SAM" id="MobiDB-lite"/>
    </source>
</evidence>
<evidence type="ECO:0000313" key="2">
    <source>
        <dbReference type="EMBL" id="CCH16186.1"/>
    </source>
</evidence>
<keyword evidence="3" id="KW-1185">Reference proteome</keyword>
<organism evidence="2 3">
    <name type="scientific">Micromonospora lupini str. Lupac 08</name>
    <dbReference type="NCBI Taxonomy" id="1150864"/>
    <lineage>
        <taxon>Bacteria</taxon>
        <taxon>Bacillati</taxon>
        <taxon>Actinomycetota</taxon>
        <taxon>Actinomycetes</taxon>
        <taxon>Micromonosporales</taxon>
        <taxon>Micromonosporaceae</taxon>
        <taxon>Micromonospora</taxon>
    </lineage>
</organism>
<sequence length="68" mass="7095">MGWINRLGFSRSPVGYDDAPRPSAGAHRFEVVEVPGIEPGSFAGLSGLLRAQLAVPLLGPTAHASKLV</sequence>
<dbReference type="EMBL" id="CAIE01000013">
    <property type="protein sequence ID" value="CCH16186.1"/>
    <property type="molecule type" value="Genomic_DNA"/>
</dbReference>